<proteinExistence type="predicted"/>
<dbReference type="PANTHER" id="PTHR33112">
    <property type="entry name" value="DOMAIN PROTEIN, PUTATIVE-RELATED"/>
    <property type="match status" value="1"/>
</dbReference>
<protein>
    <submittedName>
        <fullName evidence="2">HET-domain-containing protein</fullName>
    </submittedName>
</protein>
<gene>
    <name evidence="2" type="ORF">NA56DRAFT_755444</name>
</gene>
<evidence type="ECO:0000313" key="2">
    <source>
        <dbReference type="EMBL" id="PMD13828.1"/>
    </source>
</evidence>
<dbReference type="InterPro" id="IPR010730">
    <property type="entry name" value="HET"/>
</dbReference>
<dbReference type="Pfam" id="PF06985">
    <property type="entry name" value="HET"/>
    <property type="match status" value="1"/>
</dbReference>
<organism evidence="2 3">
    <name type="scientific">Hyaloscypha hepaticicola</name>
    <dbReference type="NCBI Taxonomy" id="2082293"/>
    <lineage>
        <taxon>Eukaryota</taxon>
        <taxon>Fungi</taxon>
        <taxon>Dikarya</taxon>
        <taxon>Ascomycota</taxon>
        <taxon>Pezizomycotina</taxon>
        <taxon>Leotiomycetes</taxon>
        <taxon>Helotiales</taxon>
        <taxon>Hyaloscyphaceae</taxon>
        <taxon>Hyaloscypha</taxon>
    </lineage>
</organism>
<dbReference type="PANTHER" id="PTHR33112:SF10">
    <property type="entry name" value="TOL"/>
    <property type="match status" value="1"/>
</dbReference>
<keyword evidence="3" id="KW-1185">Reference proteome</keyword>
<dbReference type="OrthoDB" id="5362512at2759"/>
<dbReference type="AlphaFoldDB" id="A0A2J6PIH4"/>
<feature type="domain" description="Heterokaryon incompatibility" evidence="1">
    <location>
        <begin position="250"/>
        <end position="385"/>
    </location>
</feature>
<evidence type="ECO:0000313" key="3">
    <source>
        <dbReference type="Proteomes" id="UP000235672"/>
    </source>
</evidence>
<accession>A0A2J6PIH4</accession>
<sequence>MDVAGASDVRISKKYTRETTETTETAEIAEIASTSGTLATWGGATLTEAAEDVVTICSGCQSLLLRPACNPKSQKGFLFTEKEFIVHRSLSAVSSSALDGCIICRLAIAAKSTFPRDTGSWLDGFRLALYWIDAFKKFTRIHIMPVNDLNEKRSAWGDLNAIRLVLEDGIALGLYSRKEILSLHTNSELCRSIAMKWLTKCITEHTKCREQHTKTARPPTRLIDVGLPTGSQKPRLVLASELGSANNISYVTLSHRWASTHVECLPLNHLSATFLDAIAVTRALGVRYLWIDSLCILQDSPNDWQAESVEMGNIYRNCICNIAATGSAETGGGLFQERDSYWVTPSKVRIQYKGHDKVYLASHNDPCGKWIGRSALNKRRWVLQERLLSPHGMPKGDLMYTEEYGTEHPISLKNWPEDFEGTDFWIDVVQNYGRCSVTKPEDRLIAIAGVAKSIQPLLNDEYVAGLWKKDLPYYLVWVLHDVDGSLHLSETYRCPSWSWAALHYPSALIHNLVTLEDRRVKLLVNILEVHMELVGSDSFANRAGDETWAETWGDGQYPYKIVIDLGSDWNHFMNEESLYCLPVLISKLYSRLEYFGTPIVTDCLLLKQLKPGVSEYMRVGLLKVPLDAYAYLPEEIRGVAGYAKSEIDSSDLVTITIV</sequence>
<name>A0A2J6PIH4_9HELO</name>
<dbReference type="STRING" id="1745343.A0A2J6PIH4"/>
<reference evidence="2 3" key="1">
    <citation type="submission" date="2016-05" db="EMBL/GenBank/DDBJ databases">
        <title>A degradative enzymes factory behind the ericoid mycorrhizal symbiosis.</title>
        <authorList>
            <consortium name="DOE Joint Genome Institute"/>
            <person name="Martino E."/>
            <person name="Morin E."/>
            <person name="Grelet G."/>
            <person name="Kuo A."/>
            <person name="Kohler A."/>
            <person name="Daghino S."/>
            <person name="Barry K."/>
            <person name="Choi C."/>
            <person name="Cichocki N."/>
            <person name="Clum A."/>
            <person name="Copeland A."/>
            <person name="Hainaut M."/>
            <person name="Haridas S."/>
            <person name="Labutti K."/>
            <person name="Lindquist E."/>
            <person name="Lipzen A."/>
            <person name="Khouja H.-R."/>
            <person name="Murat C."/>
            <person name="Ohm R."/>
            <person name="Olson A."/>
            <person name="Spatafora J."/>
            <person name="Veneault-Fourrey C."/>
            <person name="Henrissat B."/>
            <person name="Grigoriev I."/>
            <person name="Martin F."/>
            <person name="Perotto S."/>
        </authorList>
    </citation>
    <scope>NUCLEOTIDE SEQUENCE [LARGE SCALE GENOMIC DNA]</scope>
    <source>
        <strain evidence="2 3">UAMH 7357</strain>
    </source>
</reference>
<evidence type="ECO:0000259" key="1">
    <source>
        <dbReference type="Pfam" id="PF06985"/>
    </source>
</evidence>
<dbReference type="EMBL" id="KZ613527">
    <property type="protein sequence ID" value="PMD13828.1"/>
    <property type="molecule type" value="Genomic_DNA"/>
</dbReference>
<dbReference type="Proteomes" id="UP000235672">
    <property type="component" value="Unassembled WGS sequence"/>
</dbReference>